<evidence type="ECO:0000256" key="1">
    <source>
        <dbReference type="ARBA" id="ARBA00005417"/>
    </source>
</evidence>
<dbReference type="Pfam" id="PF13732">
    <property type="entry name" value="DrrA1-3_C"/>
    <property type="match status" value="1"/>
</dbReference>
<dbReference type="EMBL" id="MCIB01000034">
    <property type="protein sequence ID" value="RKD30547.1"/>
    <property type="molecule type" value="Genomic_DNA"/>
</dbReference>
<keyword evidence="4" id="KW-0067">ATP-binding</keyword>
<evidence type="ECO:0000256" key="2">
    <source>
        <dbReference type="ARBA" id="ARBA00022448"/>
    </source>
</evidence>
<evidence type="ECO:0000259" key="5">
    <source>
        <dbReference type="PROSITE" id="PS50893"/>
    </source>
</evidence>
<dbReference type="InterPro" id="IPR027417">
    <property type="entry name" value="P-loop_NTPase"/>
</dbReference>
<sequence length="308" mass="34879">MLRIENLTKKYGNIKAVDNLSFQVKEGEIFGLVGPNGAGKTTTFKMIATLLKPTSGRIYIDDIEVSNNLKEVRTKIGYMPDFFGVYDNLKVEEYLEFYGDIGGVSKKEIKDIIEDLLHLVNLTHKKGEYVDSLSRGMKQRLCLARSLIHNPKLLILDEPASGLDPRARIQMKEILRELKSMGKTIIISSHILPELSELCTSIGIMEKGKLVISGPVDKIMRKINKTNIIRIRVLDLKKKAIKLLKEEPNIDSVYENDRFIEISFNGEEDQMVQLIKKLINNGIPVVSFNPVDGNLEEIFMKVTKGDEE</sequence>
<proteinExistence type="inferred from homology"/>
<dbReference type="Gene3D" id="3.40.50.300">
    <property type="entry name" value="P-loop containing nucleotide triphosphate hydrolases"/>
    <property type="match status" value="1"/>
</dbReference>
<dbReference type="InterPro" id="IPR003593">
    <property type="entry name" value="AAA+_ATPase"/>
</dbReference>
<evidence type="ECO:0000313" key="6">
    <source>
        <dbReference type="EMBL" id="RKD30547.1"/>
    </source>
</evidence>
<dbReference type="PANTHER" id="PTHR43335">
    <property type="entry name" value="ABC TRANSPORTER, ATP-BINDING PROTEIN"/>
    <property type="match status" value="1"/>
</dbReference>
<feature type="domain" description="ABC transporter" evidence="5">
    <location>
        <begin position="2"/>
        <end position="232"/>
    </location>
</feature>
<dbReference type="GO" id="GO:0005524">
    <property type="term" value="F:ATP binding"/>
    <property type="evidence" value="ECO:0007669"/>
    <property type="project" value="UniProtKB-KW"/>
</dbReference>
<keyword evidence="7" id="KW-1185">Reference proteome</keyword>
<comment type="similarity">
    <text evidence="1">Belongs to the ABC transporter superfamily.</text>
</comment>
<dbReference type="Proteomes" id="UP000284177">
    <property type="component" value="Unassembled WGS sequence"/>
</dbReference>
<keyword evidence="3" id="KW-0547">Nucleotide-binding</keyword>
<gene>
    <name evidence="6" type="ORF">BET03_04205</name>
</gene>
<dbReference type="PROSITE" id="PS50893">
    <property type="entry name" value="ABC_TRANSPORTER_2"/>
    <property type="match status" value="1"/>
</dbReference>
<dbReference type="RefSeq" id="WP_120170001.1">
    <property type="nucleotide sequence ID" value="NZ_MCIB01000034.1"/>
</dbReference>
<dbReference type="SMART" id="SM00382">
    <property type="entry name" value="AAA"/>
    <property type="match status" value="1"/>
</dbReference>
<comment type="caution">
    <text evidence="6">The sequence shown here is derived from an EMBL/GenBank/DDBJ whole genome shotgun (WGS) entry which is preliminary data.</text>
</comment>
<name>A0A419SZ55_9FIRM</name>
<dbReference type="InterPro" id="IPR003439">
    <property type="entry name" value="ABC_transporter-like_ATP-bd"/>
</dbReference>
<dbReference type="InterPro" id="IPR025302">
    <property type="entry name" value="DrrA1/2-like_C"/>
</dbReference>
<dbReference type="PANTHER" id="PTHR43335:SF3">
    <property type="entry name" value="ABC TRANSPORTER"/>
    <property type="match status" value="1"/>
</dbReference>
<dbReference type="GO" id="GO:0016887">
    <property type="term" value="F:ATP hydrolysis activity"/>
    <property type="evidence" value="ECO:0007669"/>
    <property type="project" value="InterPro"/>
</dbReference>
<evidence type="ECO:0000256" key="3">
    <source>
        <dbReference type="ARBA" id="ARBA00022741"/>
    </source>
</evidence>
<dbReference type="AlphaFoldDB" id="A0A419SZ55"/>
<evidence type="ECO:0000256" key="4">
    <source>
        <dbReference type="ARBA" id="ARBA00022840"/>
    </source>
</evidence>
<protein>
    <submittedName>
        <fullName evidence="6">ABC transporter</fullName>
    </submittedName>
</protein>
<reference evidence="6 7" key="1">
    <citation type="submission" date="2016-08" db="EMBL/GenBank/DDBJ databases">
        <title>Novel Firmicutes and Novel Genomes.</title>
        <authorList>
            <person name="Poppleton D.I."/>
            <person name="Gribaldo S."/>
        </authorList>
    </citation>
    <scope>NUCLEOTIDE SEQUENCE [LARGE SCALE GENOMIC DNA]</scope>
    <source>
        <strain evidence="6 7">CTT3</strain>
    </source>
</reference>
<dbReference type="OrthoDB" id="9804819at2"/>
<keyword evidence="2" id="KW-0813">Transport</keyword>
<dbReference type="Pfam" id="PF00005">
    <property type="entry name" value="ABC_tran"/>
    <property type="match status" value="1"/>
</dbReference>
<accession>A0A419SZ55</accession>
<dbReference type="CDD" id="cd03230">
    <property type="entry name" value="ABC_DR_subfamily_A"/>
    <property type="match status" value="1"/>
</dbReference>
<organism evidence="6 7">
    <name type="scientific">Thermohalobacter berrensis</name>
    <dbReference type="NCBI Taxonomy" id="99594"/>
    <lineage>
        <taxon>Bacteria</taxon>
        <taxon>Bacillati</taxon>
        <taxon>Bacillota</taxon>
        <taxon>Tissierellia</taxon>
        <taxon>Tissierellales</taxon>
        <taxon>Thermohalobacteraceae</taxon>
        <taxon>Thermohalobacter</taxon>
    </lineage>
</organism>
<evidence type="ECO:0000313" key="7">
    <source>
        <dbReference type="Proteomes" id="UP000284177"/>
    </source>
</evidence>
<dbReference type="SUPFAM" id="SSF52540">
    <property type="entry name" value="P-loop containing nucleoside triphosphate hydrolases"/>
    <property type="match status" value="1"/>
</dbReference>